<sequence length="262" mass="30280">MALPPHAIEWMNRAEIDYIGPFVKAWAAFNAWFRHASREEQERAMLNWVKNQPNAIRRGILPLLREDNDTADAIAFQQAVSALLQRLDDIHLEIIRKGVRERVSLRTVCINPRNLNQERLEHRRHEFSVRKIAGGHIEIRVVSTANAQEKFKETQERYDPAALYELATFRALSEDQQTKLRELYDSCNPRPMADLLRNGAPPLQIGAVQFQCTDEQLFSGLIETLYAMRNALLHGEMDPDPRVLACYEPAYRVVMIFLSCVR</sequence>
<keyword evidence="2" id="KW-1185">Reference proteome</keyword>
<evidence type="ECO:0000313" key="1">
    <source>
        <dbReference type="EMBL" id="PTM77191.1"/>
    </source>
</evidence>
<dbReference type="RefSeq" id="WP_069330291.1">
    <property type="nucleotide sequence ID" value="NZ_MABH01000028.1"/>
</dbReference>
<proteinExistence type="predicted"/>
<name>A0ABX5JA71_9RHOB</name>
<dbReference type="Proteomes" id="UP000240800">
    <property type="component" value="Unassembled WGS sequence"/>
</dbReference>
<comment type="caution">
    <text evidence="1">The sequence shown here is derived from an EMBL/GenBank/DDBJ whole genome shotgun (WGS) entry which is preliminary data.</text>
</comment>
<protein>
    <recommendedName>
        <fullName evidence="3">Apea-like HEPN domain-containing protein</fullName>
    </recommendedName>
</protein>
<accession>A0ABX5JA71</accession>
<organism evidence="1 2">
    <name type="scientific">Cereibacter johrii</name>
    <dbReference type="NCBI Taxonomy" id="445629"/>
    <lineage>
        <taxon>Bacteria</taxon>
        <taxon>Pseudomonadati</taxon>
        <taxon>Pseudomonadota</taxon>
        <taxon>Alphaproteobacteria</taxon>
        <taxon>Rhodobacterales</taxon>
        <taxon>Paracoccaceae</taxon>
        <taxon>Cereibacter</taxon>
    </lineage>
</organism>
<evidence type="ECO:0008006" key="3">
    <source>
        <dbReference type="Google" id="ProtNLM"/>
    </source>
</evidence>
<reference evidence="1 2" key="1">
    <citation type="submission" date="2018-04" db="EMBL/GenBank/DDBJ databases">
        <title>Genomic Encyclopedia of Type Strains, Phase III (KMG-III): the genomes of soil and plant-associated and newly described type strains.</title>
        <authorList>
            <person name="Whitman W."/>
        </authorList>
    </citation>
    <scope>NUCLEOTIDE SEQUENCE [LARGE SCALE GENOMIC DNA]</scope>
    <source>
        <strain evidence="1 2">JA192</strain>
    </source>
</reference>
<dbReference type="EMBL" id="PZZW01000006">
    <property type="protein sequence ID" value="PTM77191.1"/>
    <property type="molecule type" value="Genomic_DNA"/>
</dbReference>
<evidence type="ECO:0000313" key="2">
    <source>
        <dbReference type="Proteomes" id="UP000240800"/>
    </source>
</evidence>
<gene>
    <name evidence="1" type="ORF">C8J29_106117</name>
</gene>